<evidence type="ECO:0000259" key="7">
    <source>
        <dbReference type="Pfam" id="PF03441"/>
    </source>
</evidence>
<dbReference type="GO" id="GO:0003677">
    <property type="term" value="F:DNA binding"/>
    <property type="evidence" value="ECO:0007669"/>
    <property type="project" value="TreeGrafter"/>
</dbReference>
<dbReference type="PANTHER" id="PTHR11455">
    <property type="entry name" value="CRYPTOCHROME"/>
    <property type="match status" value="1"/>
</dbReference>
<dbReference type="STRING" id="1448308.A0A2T2NQJ5"/>
<dbReference type="OrthoDB" id="435881at2759"/>
<dbReference type="Gene3D" id="1.25.40.80">
    <property type="match status" value="1"/>
</dbReference>
<proteinExistence type="inferred from homology"/>
<feature type="compositionally biased region" description="Basic and acidic residues" evidence="6">
    <location>
        <begin position="10"/>
        <end position="19"/>
    </location>
</feature>
<dbReference type="Gene3D" id="1.10.579.10">
    <property type="entry name" value="DNA Cyclobutane Dipyrimidine Photolyase, subunit A, domain 3"/>
    <property type="match status" value="1"/>
</dbReference>
<evidence type="ECO:0000256" key="3">
    <source>
        <dbReference type="ARBA" id="ARBA00022827"/>
    </source>
</evidence>
<dbReference type="GO" id="GO:0003904">
    <property type="term" value="F:deoxyribodipyrimidine photo-lyase activity"/>
    <property type="evidence" value="ECO:0007669"/>
    <property type="project" value="TreeGrafter"/>
</dbReference>
<dbReference type="SUPFAM" id="SSF48173">
    <property type="entry name" value="Cryptochrome/photolyase FAD-binding domain"/>
    <property type="match status" value="1"/>
</dbReference>
<dbReference type="Pfam" id="PF03441">
    <property type="entry name" value="FAD_binding_7"/>
    <property type="match status" value="1"/>
</dbReference>
<dbReference type="GO" id="GO:0043153">
    <property type="term" value="P:entrainment of circadian clock by photoperiod"/>
    <property type="evidence" value="ECO:0007669"/>
    <property type="project" value="TreeGrafter"/>
</dbReference>
<comment type="similarity">
    <text evidence="1">Belongs to the DNA photolyase class-1 family.</text>
</comment>
<dbReference type="GO" id="GO:0005634">
    <property type="term" value="C:nucleus"/>
    <property type="evidence" value="ECO:0007669"/>
    <property type="project" value="TreeGrafter"/>
</dbReference>
<feature type="site" description="Electron transfer via tryptophanyl radical" evidence="5">
    <location>
        <position position="296"/>
    </location>
</feature>
<feature type="site" description="Electron transfer via tryptophanyl radical" evidence="5">
    <location>
        <position position="221"/>
    </location>
</feature>
<feature type="binding site" evidence="4">
    <location>
        <begin position="189"/>
        <end position="196"/>
    </location>
    <ligand>
        <name>FAD</name>
        <dbReference type="ChEBI" id="CHEBI:57692"/>
    </ligand>
</feature>
<sequence>MGRTLYDPDELVKKNKDKSTMSITQVQNAGAKIGEIPRPISAPKSLPDPGDTNLDFDQEQPPNDPDFNAPQREGKDASYTSLAGPNGDFSIPTMEELGLKPATTPHRGGETLALELLDKIISDKDYTATFEKPKTAPTAFSPAATTLLSPHMHFGSLSVREFYWRVQDVIKNYKGRTSPSKPPVSLTGQLLFRDMYFGAQAALGYTFAQTLHNPQARFIPWHLPSTLDADTGRVTGTYTIDSPEAEQWFQRWKSGTTGFPWIDALMRQLRAEGWIHHLGRHAVACFLTRGGCYVDWERGAEVFEELLLDHETACNAGNWQWLSCTAFFAQFYRCYSPIAFPKKWDPEGEFVRRYVPELARFDKKYIYEPWRAPVADQKKWGCVIRGNEHGSKGEGGKDGVRVYPKPMFDFAERRDVCIQGLKNAYSVGLYGDDTKVLDGSWRELFDDAAEGPTEGTDGPPGAMLDGDASGGEEGRASEPPSPKKTKAKSKQTKAGGRPTHKRDASQGTLDGVVTRKKAKG</sequence>
<dbReference type="EMBL" id="KZ678134">
    <property type="protein sequence ID" value="PSN67660.1"/>
    <property type="molecule type" value="Genomic_DNA"/>
</dbReference>
<dbReference type="GO" id="GO:0032922">
    <property type="term" value="P:circadian regulation of gene expression"/>
    <property type="evidence" value="ECO:0007669"/>
    <property type="project" value="TreeGrafter"/>
</dbReference>
<keyword evidence="2 4" id="KW-0285">Flavoprotein</keyword>
<dbReference type="Proteomes" id="UP000240883">
    <property type="component" value="Unassembled WGS sequence"/>
</dbReference>
<feature type="region of interest" description="Disordered" evidence="6">
    <location>
        <begin position="447"/>
        <end position="520"/>
    </location>
</feature>
<evidence type="ECO:0000313" key="9">
    <source>
        <dbReference type="Proteomes" id="UP000240883"/>
    </source>
</evidence>
<dbReference type="GO" id="GO:0005737">
    <property type="term" value="C:cytoplasm"/>
    <property type="evidence" value="ECO:0007669"/>
    <property type="project" value="TreeGrafter"/>
</dbReference>
<dbReference type="AlphaFoldDB" id="A0A2T2NQJ5"/>
<protein>
    <recommendedName>
        <fullName evidence="7">Cryptochrome/DNA photolyase FAD-binding domain-containing protein</fullName>
    </recommendedName>
</protein>
<evidence type="ECO:0000256" key="1">
    <source>
        <dbReference type="ARBA" id="ARBA00005862"/>
    </source>
</evidence>
<dbReference type="InterPro" id="IPR005101">
    <property type="entry name" value="Cryptochr/Photolyase_FAD-bd"/>
</dbReference>
<keyword evidence="3 4" id="KW-0274">FAD</keyword>
<feature type="domain" description="Cryptochrome/DNA photolyase FAD-binding" evidence="7">
    <location>
        <begin position="188"/>
        <end position="422"/>
    </location>
</feature>
<feature type="binding site" evidence="4">
    <location>
        <begin position="145"/>
        <end position="149"/>
    </location>
    <ligand>
        <name>FAD</name>
        <dbReference type="ChEBI" id="CHEBI:57692"/>
    </ligand>
</feature>
<gene>
    <name evidence="8" type="ORF">BS50DRAFT_572710</name>
</gene>
<evidence type="ECO:0000256" key="4">
    <source>
        <dbReference type="PIRSR" id="PIRSR602081-1"/>
    </source>
</evidence>
<dbReference type="InterPro" id="IPR002081">
    <property type="entry name" value="Cryptochrome/DNA_photolyase_1"/>
</dbReference>
<dbReference type="GO" id="GO:0071949">
    <property type="term" value="F:FAD binding"/>
    <property type="evidence" value="ECO:0007669"/>
    <property type="project" value="TreeGrafter"/>
</dbReference>
<evidence type="ECO:0000256" key="5">
    <source>
        <dbReference type="PIRSR" id="PIRSR602081-2"/>
    </source>
</evidence>
<dbReference type="PANTHER" id="PTHR11455:SF9">
    <property type="entry name" value="CRYPTOCHROME CIRCADIAN CLOCK 5 ISOFORM X1"/>
    <property type="match status" value="1"/>
</dbReference>
<reference evidence="8 9" key="1">
    <citation type="journal article" date="2018" name="Front. Microbiol.">
        <title>Genome-Wide Analysis of Corynespora cassiicola Leaf Fall Disease Putative Effectors.</title>
        <authorList>
            <person name="Lopez D."/>
            <person name="Ribeiro S."/>
            <person name="Label P."/>
            <person name="Fumanal B."/>
            <person name="Venisse J.S."/>
            <person name="Kohler A."/>
            <person name="de Oliveira R.R."/>
            <person name="Labutti K."/>
            <person name="Lipzen A."/>
            <person name="Lail K."/>
            <person name="Bauer D."/>
            <person name="Ohm R.A."/>
            <person name="Barry K.W."/>
            <person name="Spatafora J."/>
            <person name="Grigoriev I.V."/>
            <person name="Martin F.M."/>
            <person name="Pujade-Renaud V."/>
        </authorList>
    </citation>
    <scope>NUCLEOTIDE SEQUENCE [LARGE SCALE GENOMIC DNA]</scope>
    <source>
        <strain evidence="8 9">Philippines</strain>
    </source>
</reference>
<organism evidence="8 9">
    <name type="scientific">Corynespora cassiicola Philippines</name>
    <dbReference type="NCBI Taxonomy" id="1448308"/>
    <lineage>
        <taxon>Eukaryota</taxon>
        <taxon>Fungi</taxon>
        <taxon>Dikarya</taxon>
        <taxon>Ascomycota</taxon>
        <taxon>Pezizomycotina</taxon>
        <taxon>Dothideomycetes</taxon>
        <taxon>Pleosporomycetidae</taxon>
        <taxon>Pleosporales</taxon>
        <taxon>Corynesporascaceae</taxon>
        <taxon>Corynespora</taxon>
    </lineage>
</organism>
<keyword evidence="9" id="KW-1185">Reference proteome</keyword>
<comment type="cofactor">
    <cofactor evidence="4">
        <name>FAD</name>
        <dbReference type="ChEBI" id="CHEBI:57692"/>
    </cofactor>
    <text evidence="4">Binds 1 FAD per subunit.</text>
</comment>
<feature type="compositionally biased region" description="Low complexity" evidence="6">
    <location>
        <begin position="450"/>
        <end position="461"/>
    </location>
</feature>
<evidence type="ECO:0000256" key="6">
    <source>
        <dbReference type="SAM" id="MobiDB-lite"/>
    </source>
</evidence>
<accession>A0A2T2NQJ5</accession>
<evidence type="ECO:0000256" key="2">
    <source>
        <dbReference type="ARBA" id="ARBA00022630"/>
    </source>
</evidence>
<feature type="site" description="Electron transfer via tryptophanyl radical" evidence="5">
    <location>
        <position position="319"/>
    </location>
</feature>
<feature type="region of interest" description="Disordered" evidence="6">
    <location>
        <begin position="1"/>
        <end position="84"/>
    </location>
</feature>
<name>A0A2T2NQJ5_CORCC</name>
<evidence type="ECO:0000313" key="8">
    <source>
        <dbReference type="EMBL" id="PSN67660.1"/>
    </source>
</evidence>
<dbReference type="InterPro" id="IPR036134">
    <property type="entry name" value="Crypto/Photolyase_FAD-like_sf"/>
</dbReference>